<keyword evidence="6" id="KW-0328">Glycosyltransferase</keyword>
<dbReference type="PANTHER" id="PTHR30474:SF1">
    <property type="entry name" value="PEPTIDOGLYCAN GLYCOSYLTRANSFERASE MRDB"/>
    <property type="match status" value="1"/>
</dbReference>
<dbReference type="UniPathway" id="UPA00219"/>
<evidence type="ECO:0000256" key="4">
    <source>
        <dbReference type="ARBA" id="ARBA00022989"/>
    </source>
</evidence>
<organism evidence="7 8">
    <name type="scientific">candidate division WS5 bacterium</name>
    <dbReference type="NCBI Taxonomy" id="2093353"/>
    <lineage>
        <taxon>Bacteria</taxon>
        <taxon>candidate division WS5</taxon>
    </lineage>
</organism>
<gene>
    <name evidence="6 7" type="primary">rodA</name>
    <name evidence="7" type="ORF">C4544_02725</name>
</gene>
<keyword evidence="3 6" id="KW-0133">Cell shape</keyword>
<dbReference type="InterPro" id="IPR001182">
    <property type="entry name" value="FtsW/RodA"/>
</dbReference>
<dbReference type="Proteomes" id="UP000285655">
    <property type="component" value="Unassembled WGS sequence"/>
</dbReference>
<dbReference type="InterPro" id="IPR011923">
    <property type="entry name" value="RodA/MrdB"/>
</dbReference>
<reference evidence="7 8" key="1">
    <citation type="journal article" date="2017" name="ISME J.">
        <title>Energy and carbon metabolisms in a deep terrestrial subsurface fluid microbial community.</title>
        <authorList>
            <person name="Momper L."/>
            <person name="Jungbluth S.P."/>
            <person name="Lee M.D."/>
            <person name="Amend J.P."/>
        </authorList>
    </citation>
    <scope>NUCLEOTIDE SEQUENCE [LARGE SCALE GENOMIC DNA]</scope>
    <source>
        <strain evidence="7">SURF_29</strain>
    </source>
</reference>
<feature type="transmembrane region" description="Helical" evidence="6">
    <location>
        <begin position="304"/>
        <end position="327"/>
    </location>
</feature>
<evidence type="ECO:0000256" key="6">
    <source>
        <dbReference type="HAMAP-Rule" id="MF_02079"/>
    </source>
</evidence>
<feature type="transmembrane region" description="Helical" evidence="6">
    <location>
        <begin position="271"/>
        <end position="292"/>
    </location>
</feature>
<dbReference type="GO" id="GO:0015648">
    <property type="term" value="F:lipid-linked peptidoglycan transporter activity"/>
    <property type="evidence" value="ECO:0007669"/>
    <property type="project" value="TreeGrafter"/>
</dbReference>
<dbReference type="NCBIfam" id="TIGR02210">
    <property type="entry name" value="rodA_shape"/>
    <property type="match status" value="1"/>
</dbReference>
<comment type="similarity">
    <text evidence="6">Belongs to the SEDS family. MrdB/RodA subfamily.</text>
</comment>
<dbReference type="GO" id="GO:0008955">
    <property type="term" value="F:peptidoglycan glycosyltransferase activity"/>
    <property type="evidence" value="ECO:0007669"/>
    <property type="project" value="UniProtKB-UniRule"/>
</dbReference>
<name>A0A419DEA6_9BACT</name>
<feature type="transmembrane region" description="Helical" evidence="6">
    <location>
        <begin position="161"/>
        <end position="177"/>
    </location>
</feature>
<dbReference type="EMBL" id="QZJW01000019">
    <property type="protein sequence ID" value="RJO61407.1"/>
    <property type="molecule type" value="Genomic_DNA"/>
</dbReference>
<sequence>MLFFNLRALKNFDWIIIVITLLLFAIGIAVIYSATYGTTGGGNEALQQGVFGGVGLLAFLIVAFFDYRSFRGTSSVLYLITIILLGVVFFTGVTTMGATRWIDIGGFRFQPSEFAKLFMILAMAKYFSDHAEDMHSFKRIVISGIYFAIPTFLVIMQPDLGTALVFIVIWISMLAVSRIRLRHFAVLVTGALLLLPVGWLTMHDYQKDRILALVDPANDPQGAGYNVQQAQIAIGSGQMLGRGLGHGSQSQLNFIPEKHTDFIFAALAEEMGFLGAGLVIVLFAVLIFRAILIAAKSRDYFGMYLSTGIIAMLSFHIFLNIGMNLGIAPVAGIPLPLISLGGSSVVVIFILLGILESIHIHRKGLDLA</sequence>
<evidence type="ECO:0000256" key="5">
    <source>
        <dbReference type="ARBA" id="ARBA00023136"/>
    </source>
</evidence>
<dbReference type="GO" id="GO:0051301">
    <property type="term" value="P:cell division"/>
    <property type="evidence" value="ECO:0007669"/>
    <property type="project" value="InterPro"/>
</dbReference>
<protein>
    <recommendedName>
        <fullName evidence="6">Peptidoglycan glycosyltransferase RodA</fullName>
        <shortName evidence="6">PGT</shortName>
        <ecNumber evidence="6">2.4.99.28</ecNumber>
    </recommendedName>
    <alternativeName>
        <fullName evidence="6">Cell elongation protein RodA</fullName>
    </alternativeName>
    <alternativeName>
        <fullName evidence="6">Cell wall polymerase</fullName>
    </alternativeName>
    <alternativeName>
        <fullName evidence="6">Peptidoglycan polymerase</fullName>
        <shortName evidence="6">PG polymerase</shortName>
    </alternativeName>
</protein>
<evidence type="ECO:0000256" key="3">
    <source>
        <dbReference type="ARBA" id="ARBA00022960"/>
    </source>
</evidence>
<dbReference type="GO" id="GO:0071555">
    <property type="term" value="P:cell wall organization"/>
    <property type="evidence" value="ECO:0007669"/>
    <property type="project" value="UniProtKB-KW"/>
</dbReference>
<keyword evidence="6" id="KW-0961">Cell wall biogenesis/degradation</keyword>
<evidence type="ECO:0000256" key="2">
    <source>
        <dbReference type="ARBA" id="ARBA00022692"/>
    </source>
</evidence>
<evidence type="ECO:0000313" key="8">
    <source>
        <dbReference type="Proteomes" id="UP000285655"/>
    </source>
</evidence>
<feature type="transmembrane region" description="Helical" evidence="6">
    <location>
        <begin position="77"/>
        <end position="97"/>
    </location>
</feature>
<keyword evidence="6" id="KW-0808">Transferase</keyword>
<accession>A0A419DEA6</accession>
<dbReference type="GO" id="GO:0008360">
    <property type="term" value="P:regulation of cell shape"/>
    <property type="evidence" value="ECO:0007669"/>
    <property type="project" value="UniProtKB-KW"/>
</dbReference>
<dbReference type="AlphaFoldDB" id="A0A419DEA6"/>
<keyword evidence="4 6" id="KW-1133">Transmembrane helix</keyword>
<keyword evidence="2 6" id="KW-0812">Transmembrane</keyword>
<comment type="catalytic activity">
    <reaction evidence="6">
        <text>[GlcNAc-(1-&gt;4)-Mur2Ac(oyl-L-Ala-gamma-D-Glu-L-Lys-D-Ala-D-Ala)](n)-di-trans,octa-cis-undecaprenyl diphosphate + beta-D-GlcNAc-(1-&gt;4)-Mur2Ac(oyl-L-Ala-gamma-D-Glu-L-Lys-D-Ala-D-Ala)-di-trans,octa-cis-undecaprenyl diphosphate = [GlcNAc-(1-&gt;4)-Mur2Ac(oyl-L-Ala-gamma-D-Glu-L-Lys-D-Ala-D-Ala)](n+1)-di-trans,octa-cis-undecaprenyl diphosphate + di-trans,octa-cis-undecaprenyl diphosphate + H(+)</text>
        <dbReference type="Rhea" id="RHEA:23708"/>
        <dbReference type="Rhea" id="RHEA-COMP:9602"/>
        <dbReference type="Rhea" id="RHEA-COMP:9603"/>
        <dbReference type="ChEBI" id="CHEBI:15378"/>
        <dbReference type="ChEBI" id="CHEBI:58405"/>
        <dbReference type="ChEBI" id="CHEBI:60033"/>
        <dbReference type="ChEBI" id="CHEBI:78435"/>
        <dbReference type="EC" id="2.4.99.28"/>
    </reaction>
</comment>
<dbReference type="HAMAP" id="MF_02079">
    <property type="entry name" value="PGT_RodA"/>
    <property type="match status" value="1"/>
</dbReference>
<dbReference type="GO" id="GO:0009252">
    <property type="term" value="P:peptidoglycan biosynthetic process"/>
    <property type="evidence" value="ECO:0007669"/>
    <property type="project" value="UniProtKB-UniRule"/>
</dbReference>
<comment type="function">
    <text evidence="6">Peptidoglycan polymerase that is essential for cell wall elongation.</text>
</comment>
<keyword evidence="5 6" id="KW-0472">Membrane</keyword>
<evidence type="ECO:0000313" key="7">
    <source>
        <dbReference type="EMBL" id="RJO61407.1"/>
    </source>
</evidence>
<feature type="transmembrane region" description="Helical" evidence="6">
    <location>
        <begin position="12"/>
        <end position="34"/>
    </location>
</feature>
<dbReference type="EC" id="2.4.99.28" evidence="6"/>
<feature type="transmembrane region" description="Helical" evidence="6">
    <location>
        <begin position="184"/>
        <end position="202"/>
    </location>
</feature>
<proteinExistence type="inferred from homology"/>
<evidence type="ECO:0000256" key="1">
    <source>
        <dbReference type="ARBA" id="ARBA00004141"/>
    </source>
</evidence>
<dbReference type="PANTHER" id="PTHR30474">
    <property type="entry name" value="CELL CYCLE PROTEIN"/>
    <property type="match status" value="1"/>
</dbReference>
<comment type="subcellular location">
    <subcellularLocation>
        <location evidence="6">Cell membrane</location>
        <topology evidence="6">Multi-pass membrane protein</topology>
    </subcellularLocation>
    <subcellularLocation>
        <location evidence="1">Membrane</location>
        <topology evidence="1">Multi-pass membrane protein</topology>
    </subcellularLocation>
</comment>
<comment type="pathway">
    <text evidence="6">Cell wall biogenesis; peptidoglycan biosynthesis.</text>
</comment>
<keyword evidence="6" id="KW-0573">Peptidoglycan synthesis</keyword>
<keyword evidence="6" id="KW-1003">Cell membrane</keyword>
<feature type="transmembrane region" description="Helical" evidence="6">
    <location>
        <begin position="333"/>
        <end position="355"/>
    </location>
</feature>
<dbReference type="GO" id="GO:0032153">
    <property type="term" value="C:cell division site"/>
    <property type="evidence" value="ECO:0007669"/>
    <property type="project" value="TreeGrafter"/>
</dbReference>
<dbReference type="Pfam" id="PF01098">
    <property type="entry name" value="FTSW_RODA_SPOVE"/>
    <property type="match status" value="1"/>
</dbReference>
<comment type="caution">
    <text evidence="7">The sequence shown here is derived from an EMBL/GenBank/DDBJ whole genome shotgun (WGS) entry which is preliminary data.</text>
</comment>
<dbReference type="GO" id="GO:0005886">
    <property type="term" value="C:plasma membrane"/>
    <property type="evidence" value="ECO:0007669"/>
    <property type="project" value="UniProtKB-SubCell"/>
</dbReference>
<feature type="transmembrane region" description="Helical" evidence="6">
    <location>
        <begin position="46"/>
        <end position="65"/>
    </location>
</feature>